<dbReference type="GO" id="GO:0006210">
    <property type="term" value="P:thymine catabolic process"/>
    <property type="evidence" value="ECO:0007669"/>
    <property type="project" value="TreeGrafter"/>
</dbReference>
<dbReference type="STRING" id="765915.A0A1Y2HSV5"/>
<evidence type="ECO:0000256" key="1">
    <source>
        <dbReference type="ARBA" id="ARBA00009986"/>
    </source>
</evidence>
<dbReference type="InterPro" id="IPR015590">
    <property type="entry name" value="Aldehyde_DH_dom"/>
</dbReference>
<evidence type="ECO:0000259" key="2">
    <source>
        <dbReference type="Pfam" id="PF00171"/>
    </source>
</evidence>
<dbReference type="Gene3D" id="3.40.605.10">
    <property type="entry name" value="Aldehyde Dehydrogenase, Chain A, domain 1"/>
    <property type="match status" value="1"/>
</dbReference>
<feature type="domain" description="Aldehyde dehydrogenase" evidence="2">
    <location>
        <begin position="1"/>
        <end position="406"/>
    </location>
</feature>
<dbReference type="InterPro" id="IPR016162">
    <property type="entry name" value="Ald_DH_N"/>
</dbReference>
<dbReference type="Proteomes" id="UP000193411">
    <property type="component" value="Unassembled WGS sequence"/>
</dbReference>
<evidence type="ECO:0000313" key="4">
    <source>
        <dbReference type="Proteomes" id="UP000193411"/>
    </source>
</evidence>
<dbReference type="NCBIfam" id="TIGR01722">
    <property type="entry name" value="MMSDH"/>
    <property type="match status" value="1"/>
</dbReference>
<dbReference type="AlphaFoldDB" id="A0A1Y2HSV5"/>
<dbReference type="InterPro" id="IPR016163">
    <property type="entry name" value="Ald_DH_C"/>
</dbReference>
<dbReference type="Gene3D" id="3.40.309.10">
    <property type="entry name" value="Aldehyde Dehydrogenase, Chain A, domain 2"/>
    <property type="match status" value="1"/>
</dbReference>
<dbReference type="GO" id="GO:0004491">
    <property type="term" value="F:methylmalonate-semialdehyde dehydrogenase (acylating, NAD) activity"/>
    <property type="evidence" value="ECO:0007669"/>
    <property type="project" value="InterPro"/>
</dbReference>
<dbReference type="Pfam" id="PF00171">
    <property type="entry name" value="Aldedh"/>
    <property type="match status" value="1"/>
</dbReference>
<dbReference type="EMBL" id="MCFL01000014">
    <property type="protein sequence ID" value="ORZ37004.1"/>
    <property type="molecule type" value="Genomic_DNA"/>
</dbReference>
<dbReference type="InterPro" id="IPR010061">
    <property type="entry name" value="MeMal-semiAld_DH"/>
</dbReference>
<protein>
    <submittedName>
        <fullName evidence="3">Aldehyde/histidinol dehydrogenase</fullName>
    </submittedName>
</protein>
<dbReference type="PANTHER" id="PTHR43866:SF3">
    <property type="entry name" value="METHYLMALONATE-SEMIALDEHYDE DEHYDROGENASE [ACYLATING], MITOCHONDRIAL"/>
    <property type="match status" value="1"/>
</dbReference>
<keyword evidence="4" id="KW-1185">Reference proteome</keyword>
<sequence length="428" mass="45460">MFNLAALIRRDTDKLAHMITQEQGKTLPDARGDVFRGLQVVEHAASVPTLQMGEHLPVATDMDTYTIRQPLGVTAGICPFNFPAMIPLWMFPMSTAVGNTMVLKPSERDPGAAVHLAKLAMEAGLPKGVLNLVHGTHDTVNFMCDHPSIKAISFVGGDRAGRHIFARGTANGKRVQANTAAKNHGVIVPDCNVNSTLNSIVGAAFGAAGQRCMALPVLIFIGDSAKLIPELVQRASKLTVNGGLEPDTDVGPMISAQALARAEQIISESEAMGAKVVLDGRGVSVPKYPKGWFLAHHHPKRNSRHALLQGGDLCACPRDHDGQDARRAIDIINANPYGNGTAVFTNNGAAARKFANEIDVGQVGINVPIPVPLPMFAFTGSRGSIAGDINFYGKSGVQFYTQIKTVTALWKAEDAVSTKAAVAMPTLK</sequence>
<dbReference type="OrthoDB" id="310895at2759"/>
<dbReference type="FunFam" id="3.40.309.10:FF:000002">
    <property type="entry name" value="Methylmalonate-semialdehyde dehydrogenase (Acylating)"/>
    <property type="match status" value="1"/>
</dbReference>
<dbReference type="PANTHER" id="PTHR43866">
    <property type="entry name" value="MALONATE-SEMIALDEHYDE DEHYDROGENASE"/>
    <property type="match status" value="1"/>
</dbReference>
<name>A0A1Y2HSV5_9FUNG</name>
<accession>A0A1Y2HSV5</accession>
<dbReference type="SUPFAM" id="SSF53720">
    <property type="entry name" value="ALDH-like"/>
    <property type="match status" value="1"/>
</dbReference>
<dbReference type="GO" id="GO:0006574">
    <property type="term" value="P:L-valine catabolic process"/>
    <property type="evidence" value="ECO:0007669"/>
    <property type="project" value="TreeGrafter"/>
</dbReference>
<reference evidence="3 4" key="1">
    <citation type="submission" date="2016-07" db="EMBL/GenBank/DDBJ databases">
        <title>Pervasive Adenine N6-methylation of Active Genes in Fungi.</title>
        <authorList>
            <consortium name="DOE Joint Genome Institute"/>
            <person name="Mondo S.J."/>
            <person name="Dannebaum R.O."/>
            <person name="Kuo R.C."/>
            <person name="Labutti K."/>
            <person name="Haridas S."/>
            <person name="Kuo A."/>
            <person name="Salamov A."/>
            <person name="Ahrendt S.R."/>
            <person name="Lipzen A."/>
            <person name="Sullivan W."/>
            <person name="Andreopoulos W.B."/>
            <person name="Clum A."/>
            <person name="Lindquist E."/>
            <person name="Daum C."/>
            <person name="Ramamoorthy G.K."/>
            <person name="Gryganskyi A."/>
            <person name="Culley D."/>
            <person name="Magnuson J.K."/>
            <person name="James T.Y."/>
            <person name="O'Malley M.A."/>
            <person name="Stajich J.E."/>
            <person name="Spatafora J.W."/>
            <person name="Visel A."/>
            <person name="Grigoriev I.V."/>
        </authorList>
    </citation>
    <scope>NUCLEOTIDE SEQUENCE [LARGE SCALE GENOMIC DNA]</scope>
    <source>
        <strain evidence="3 4">PL171</strain>
    </source>
</reference>
<dbReference type="InterPro" id="IPR016161">
    <property type="entry name" value="Ald_DH/histidinol_DH"/>
</dbReference>
<organism evidence="3 4">
    <name type="scientific">Catenaria anguillulae PL171</name>
    <dbReference type="NCBI Taxonomy" id="765915"/>
    <lineage>
        <taxon>Eukaryota</taxon>
        <taxon>Fungi</taxon>
        <taxon>Fungi incertae sedis</taxon>
        <taxon>Blastocladiomycota</taxon>
        <taxon>Blastocladiomycetes</taxon>
        <taxon>Blastocladiales</taxon>
        <taxon>Catenariaceae</taxon>
        <taxon>Catenaria</taxon>
    </lineage>
</organism>
<dbReference type="GO" id="GO:0005739">
    <property type="term" value="C:mitochondrion"/>
    <property type="evidence" value="ECO:0007669"/>
    <property type="project" value="TreeGrafter"/>
</dbReference>
<comment type="caution">
    <text evidence="3">The sequence shown here is derived from an EMBL/GenBank/DDBJ whole genome shotgun (WGS) entry which is preliminary data.</text>
</comment>
<comment type="similarity">
    <text evidence="1">Belongs to the aldehyde dehydrogenase family.</text>
</comment>
<proteinExistence type="inferred from homology"/>
<evidence type="ECO:0000313" key="3">
    <source>
        <dbReference type="EMBL" id="ORZ37004.1"/>
    </source>
</evidence>
<gene>
    <name evidence="3" type="ORF">BCR44DRAFT_1431263</name>
</gene>